<name>K9ZD87_ANACC</name>
<dbReference type="eggNOG" id="ENOG502ZAVG">
    <property type="taxonomic scope" value="Bacteria"/>
</dbReference>
<proteinExistence type="predicted"/>
<dbReference type="PATRIC" id="fig|272123.3.peg.1094"/>
<keyword evidence="2" id="KW-0812">Transmembrane</keyword>
<accession>K9ZD87</accession>
<dbReference type="STRING" id="272123.Anacy_0997"/>
<protein>
    <submittedName>
        <fullName evidence="3">Uncharacterized protein</fullName>
    </submittedName>
</protein>
<gene>
    <name evidence="3" type="ordered locus">Anacy_0997</name>
</gene>
<dbReference type="EMBL" id="CP003659">
    <property type="protein sequence ID" value="AFZ56572.1"/>
    <property type="molecule type" value="Genomic_DNA"/>
</dbReference>
<dbReference type="AlphaFoldDB" id="K9ZD87"/>
<reference evidence="4" key="1">
    <citation type="journal article" date="2013" name="Proc. Natl. Acad. Sci. U.S.A.">
        <title>Improving the coverage of the cyanobacterial phylum using diversity-driven genome sequencing.</title>
        <authorList>
            <person name="Shih P.M."/>
            <person name="Wu D."/>
            <person name="Latifi A."/>
            <person name="Axen S.D."/>
            <person name="Fewer D.P."/>
            <person name="Talla E."/>
            <person name="Calteau A."/>
            <person name="Cai F."/>
            <person name="Tandeau de Marsac N."/>
            <person name="Rippka R."/>
            <person name="Herdman M."/>
            <person name="Sivonen K."/>
            <person name="Coursin T."/>
            <person name="Laurent T."/>
            <person name="Goodwin L."/>
            <person name="Nolan M."/>
            <person name="Davenport K.W."/>
            <person name="Han C.S."/>
            <person name="Rubin E.M."/>
            <person name="Eisen J.A."/>
            <person name="Woyke T."/>
            <person name="Gugger M."/>
            <person name="Kerfeld C.A."/>
        </authorList>
    </citation>
    <scope>NUCLEOTIDE SEQUENCE [LARGE SCALE GENOMIC DNA]</scope>
    <source>
        <strain evidence="4">ATCC 27899 / PCC 7122</strain>
    </source>
</reference>
<evidence type="ECO:0000256" key="2">
    <source>
        <dbReference type="SAM" id="Phobius"/>
    </source>
</evidence>
<dbReference type="Proteomes" id="UP000010474">
    <property type="component" value="Chromosome"/>
</dbReference>
<evidence type="ECO:0000313" key="3">
    <source>
        <dbReference type="EMBL" id="AFZ56572.1"/>
    </source>
</evidence>
<feature type="compositionally biased region" description="Polar residues" evidence="1">
    <location>
        <begin position="155"/>
        <end position="171"/>
    </location>
</feature>
<evidence type="ECO:0000313" key="4">
    <source>
        <dbReference type="Proteomes" id="UP000010474"/>
    </source>
</evidence>
<feature type="region of interest" description="Disordered" evidence="1">
    <location>
        <begin position="155"/>
        <end position="203"/>
    </location>
</feature>
<keyword evidence="2" id="KW-0472">Membrane</keyword>
<evidence type="ECO:0000256" key="1">
    <source>
        <dbReference type="SAM" id="MobiDB-lite"/>
    </source>
</evidence>
<dbReference type="HOGENOM" id="CLU_625469_0_0_3"/>
<feature type="transmembrane region" description="Helical" evidence="2">
    <location>
        <begin position="16"/>
        <end position="38"/>
    </location>
</feature>
<keyword evidence="2" id="KW-1133">Transmembrane helix</keyword>
<keyword evidence="4" id="KW-1185">Reference proteome</keyword>
<dbReference type="OrthoDB" id="420905at2"/>
<organism evidence="3 4">
    <name type="scientific">Anabaena cylindrica (strain ATCC 27899 / PCC 7122)</name>
    <dbReference type="NCBI Taxonomy" id="272123"/>
    <lineage>
        <taxon>Bacteria</taxon>
        <taxon>Bacillati</taxon>
        <taxon>Cyanobacteriota</taxon>
        <taxon>Cyanophyceae</taxon>
        <taxon>Nostocales</taxon>
        <taxon>Nostocaceae</taxon>
        <taxon>Anabaena</taxon>
    </lineage>
</organism>
<sequence>MLKSLLLSGWFRVQPFIKYVVVVIVIAPFLGVSIHSTLAKQSQLKIAKIGVEVNKSDLKSPKSAISGESNLKIGQLNSLNGQLGTVVPLNTPLSGERQVLLADKLDSGVKKENYQSRGDTSVPVTGSKEIPVSQTDLVQKLKEAKIAALQGEINPQTSKRSATEQVATVNTPGVRDSLMREIPIDSPPNQSDELPDDPMGSPHPIPWKWIMMTQEAIGGKGNSGVRHYRSIPVVSPDGRYAVYSRVQLEVKPEMYNSRVTSLLFIEDRQTKKLKVIAKTSAISDPLLQQTVATEASDTEGKIGVLVPVSWSQKGDRFLARKFIGIFNTADVTDHAVIWDQQQNHTKTVAPPQEANEHEKIAILLGWSKQQPDYALFRAGEIGEENWPLVQVASDGKSINISTDGDQAVTFGASDRSVWAEPQVASR</sequence>
<dbReference type="KEGG" id="acy:Anacy_0997"/>
<dbReference type="RefSeq" id="WP_015213224.1">
    <property type="nucleotide sequence ID" value="NC_019771.1"/>
</dbReference>